<evidence type="ECO:0000256" key="1">
    <source>
        <dbReference type="SAM" id="MobiDB-lite"/>
    </source>
</evidence>
<feature type="compositionally biased region" description="Polar residues" evidence="1">
    <location>
        <begin position="545"/>
        <end position="556"/>
    </location>
</feature>
<feature type="region of interest" description="Disordered" evidence="1">
    <location>
        <begin position="764"/>
        <end position="867"/>
    </location>
</feature>
<dbReference type="EMBL" id="MCFA01000026">
    <property type="protein sequence ID" value="ORY15252.1"/>
    <property type="molecule type" value="Genomic_DNA"/>
</dbReference>
<organism evidence="2 3">
    <name type="scientific">Clohesyomyces aquaticus</name>
    <dbReference type="NCBI Taxonomy" id="1231657"/>
    <lineage>
        <taxon>Eukaryota</taxon>
        <taxon>Fungi</taxon>
        <taxon>Dikarya</taxon>
        <taxon>Ascomycota</taxon>
        <taxon>Pezizomycotina</taxon>
        <taxon>Dothideomycetes</taxon>
        <taxon>Pleosporomycetidae</taxon>
        <taxon>Pleosporales</taxon>
        <taxon>Lindgomycetaceae</taxon>
        <taxon>Clohesyomyces</taxon>
    </lineage>
</organism>
<name>A0A1Y1ZYD7_9PLEO</name>
<dbReference type="OrthoDB" id="3801583at2759"/>
<feature type="compositionally biased region" description="Polar residues" evidence="1">
    <location>
        <begin position="166"/>
        <end position="176"/>
    </location>
</feature>
<comment type="caution">
    <text evidence="2">The sequence shown here is derived from an EMBL/GenBank/DDBJ whole genome shotgun (WGS) entry which is preliminary data.</text>
</comment>
<keyword evidence="3" id="KW-1185">Reference proteome</keyword>
<sequence length="867" mass="94637">MAPEPNKGKERESPQAEIRQPAPQRPLTFLQRLSSIIPSMPHHKSTPKKRSKSAPDLSELDDRTVQRDARLEDERAHLKPKLNILILSDHPCPYDSTIYTSFPSIERPRSRCLLCGLGSSNPIRAATSGSASHGRRDSLGPRGSPCRHLANVSRPKTPRSPLPSSPLAQVTATGHTRVSFAEQSREPTPTTSTLPEPRRKSLPKFDSLRSIITPSPKIRSSRPPTRHGPLSEEEQSNRLTFDTLKDRLTSTSPLSRNRDLANPKLHHIHGLPRSRDYPYIHKHEVRHHLASGGVAAARRPHTAAVVEVAAARPESGGSDTDYSETVFYPRSRREGPAGLYTLGSRGNSPEQGGDGSNRPQIRSRHVRATAAGTETGHSLRRPQLQPLRNTLGASEATHISRTNAPLDLEWPAHYPRPSSPLSTITTLTHVETVESRKTVAQDSNSKVLSHTIRYSGTDTSLSTPQQPTLQNREEDAHTGETSSITTTSSTSVYTLTPRIGVTKLELRGGSPPTTHPDSPVPRLRGGAVSPARGQIPENSEHRKSNPSGEHVNNSDSIPRLRGGGHRCCLRCGPGTGTRALRTCIPGMRNGFDIRKCIDPCSRGGNGEIGLVQILRESAVQSPVPPARIRYLESQERGRDCDRYGDGDAEPGLRLPLYENGRNGACSVSVPGSVVVNYNYSARCAPGLTPRPRSRGGGGAASRSAKVKGIMNDEDMLPAGLFYLAGDTKKRMTVGEWRAQRPERRMGRAMRWAVLGERAGRVYEKRNEGRGGGENGKDKARVEVGGANSGDIKDSADEEDVGEKKDVDVDSGSQGKEEIPPGEENGEAKGEEEDLGKPDGRDGAGGEREREREREEKVYRRNVELSER</sequence>
<accession>A0A1Y1ZYD7</accession>
<feature type="compositionally biased region" description="Basic and acidic residues" evidence="1">
    <location>
        <begin position="764"/>
        <end position="781"/>
    </location>
</feature>
<feature type="compositionally biased region" description="Basic and acidic residues" evidence="1">
    <location>
        <begin position="1"/>
        <end position="14"/>
    </location>
</feature>
<feature type="region of interest" description="Disordered" evidence="1">
    <location>
        <begin position="329"/>
        <end position="362"/>
    </location>
</feature>
<feature type="compositionally biased region" description="Polar residues" evidence="1">
    <location>
        <begin position="453"/>
        <end position="470"/>
    </location>
</feature>
<evidence type="ECO:0000313" key="2">
    <source>
        <dbReference type="EMBL" id="ORY15252.1"/>
    </source>
</evidence>
<proteinExistence type="predicted"/>
<dbReference type="Proteomes" id="UP000193144">
    <property type="component" value="Unassembled WGS sequence"/>
</dbReference>
<gene>
    <name evidence="2" type="ORF">BCR34DRAFT_585153</name>
</gene>
<feature type="region of interest" description="Disordered" evidence="1">
    <location>
        <begin position="453"/>
        <end position="558"/>
    </location>
</feature>
<feature type="region of interest" description="Disordered" evidence="1">
    <location>
        <begin position="1"/>
        <end position="65"/>
    </location>
</feature>
<feature type="region of interest" description="Disordered" evidence="1">
    <location>
        <begin position="125"/>
        <end position="238"/>
    </location>
</feature>
<evidence type="ECO:0000313" key="3">
    <source>
        <dbReference type="Proteomes" id="UP000193144"/>
    </source>
</evidence>
<feature type="compositionally biased region" description="Basic residues" evidence="1">
    <location>
        <begin position="41"/>
        <end position="52"/>
    </location>
</feature>
<feature type="compositionally biased region" description="Basic and acidic residues" evidence="1">
    <location>
        <begin position="834"/>
        <end position="867"/>
    </location>
</feature>
<feature type="compositionally biased region" description="Low complexity" evidence="1">
    <location>
        <begin position="186"/>
        <end position="195"/>
    </location>
</feature>
<protein>
    <submittedName>
        <fullName evidence="2">Uncharacterized protein</fullName>
    </submittedName>
</protein>
<feature type="compositionally biased region" description="Low complexity" evidence="1">
    <location>
        <begin position="479"/>
        <end position="496"/>
    </location>
</feature>
<feature type="compositionally biased region" description="Acidic residues" evidence="1">
    <location>
        <begin position="819"/>
        <end position="833"/>
    </location>
</feature>
<reference evidence="2 3" key="1">
    <citation type="submission" date="2016-07" db="EMBL/GenBank/DDBJ databases">
        <title>Pervasive Adenine N6-methylation of Active Genes in Fungi.</title>
        <authorList>
            <consortium name="DOE Joint Genome Institute"/>
            <person name="Mondo S.J."/>
            <person name="Dannebaum R.O."/>
            <person name="Kuo R.C."/>
            <person name="Labutti K."/>
            <person name="Haridas S."/>
            <person name="Kuo A."/>
            <person name="Salamov A."/>
            <person name="Ahrendt S.R."/>
            <person name="Lipzen A."/>
            <person name="Sullivan W."/>
            <person name="Andreopoulos W.B."/>
            <person name="Clum A."/>
            <person name="Lindquist E."/>
            <person name="Daum C."/>
            <person name="Ramamoorthy G.K."/>
            <person name="Gryganskyi A."/>
            <person name="Culley D."/>
            <person name="Magnuson J.K."/>
            <person name="James T.Y."/>
            <person name="O'Malley M.A."/>
            <person name="Stajich J.E."/>
            <person name="Spatafora J.W."/>
            <person name="Visel A."/>
            <person name="Grigoriev I.V."/>
        </authorList>
    </citation>
    <scope>NUCLEOTIDE SEQUENCE [LARGE SCALE GENOMIC DNA]</scope>
    <source>
        <strain evidence="2 3">CBS 115471</strain>
    </source>
</reference>
<dbReference type="AlphaFoldDB" id="A0A1Y1ZYD7"/>